<dbReference type="InParanoid" id="A0A0D0ALX0"/>
<reference evidence="1 2" key="1">
    <citation type="submission" date="2014-04" db="EMBL/GenBank/DDBJ databases">
        <authorList>
            <consortium name="DOE Joint Genome Institute"/>
            <person name="Kuo A."/>
            <person name="Ruytinx J."/>
            <person name="Rineau F."/>
            <person name="Colpaert J."/>
            <person name="Kohler A."/>
            <person name="Nagy L.G."/>
            <person name="Floudas D."/>
            <person name="Copeland A."/>
            <person name="Barry K.W."/>
            <person name="Cichocki N."/>
            <person name="Veneault-Fourrey C."/>
            <person name="LaButti K."/>
            <person name="Lindquist E.A."/>
            <person name="Lipzen A."/>
            <person name="Lundell T."/>
            <person name="Morin E."/>
            <person name="Murat C."/>
            <person name="Sun H."/>
            <person name="Tunlid A."/>
            <person name="Henrissat B."/>
            <person name="Grigoriev I.V."/>
            <person name="Hibbett D.S."/>
            <person name="Martin F."/>
            <person name="Nordberg H.P."/>
            <person name="Cantor M.N."/>
            <person name="Hua S.X."/>
        </authorList>
    </citation>
    <scope>NUCLEOTIDE SEQUENCE [LARGE SCALE GENOMIC DNA]</scope>
    <source>
        <strain evidence="1 2">UH-Slu-Lm8-n1</strain>
    </source>
</reference>
<dbReference type="AlphaFoldDB" id="A0A0D0ALX0"/>
<gene>
    <name evidence="1" type="ORF">CY34DRAFT_804431</name>
</gene>
<dbReference type="Proteomes" id="UP000054485">
    <property type="component" value="Unassembled WGS sequence"/>
</dbReference>
<evidence type="ECO:0000313" key="2">
    <source>
        <dbReference type="Proteomes" id="UP000054485"/>
    </source>
</evidence>
<proteinExistence type="predicted"/>
<sequence>MTYYKPISYISASGGNASSVGVLQYSDKNRVSVIPVLNSALNDHRSGYEILANINVCSAASTRAPLL</sequence>
<organism evidence="1 2">
    <name type="scientific">Suillus luteus UH-Slu-Lm8-n1</name>
    <dbReference type="NCBI Taxonomy" id="930992"/>
    <lineage>
        <taxon>Eukaryota</taxon>
        <taxon>Fungi</taxon>
        <taxon>Dikarya</taxon>
        <taxon>Basidiomycota</taxon>
        <taxon>Agaricomycotina</taxon>
        <taxon>Agaricomycetes</taxon>
        <taxon>Agaricomycetidae</taxon>
        <taxon>Boletales</taxon>
        <taxon>Suillineae</taxon>
        <taxon>Suillaceae</taxon>
        <taxon>Suillus</taxon>
    </lineage>
</organism>
<protein>
    <submittedName>
        <fullName evidence="1">Uncharacterized protein</fullName>
    </submittedName>
</protein>
<name>A0A0D0ALX0_9AGAM</name>
<reference evidence="2" key="2">
    <citation type="submission" date="2015-01" db="EMBL/GenBank/DDBJ databases">
        <title>Evolutionary Origins and Diversification of the Mycorrhizal Mutualists.</title>
        <authorList>
            <consortium name="DOE Joint Genome Institute"/>
            <consortium name="Mycorrhizal Genomics Consortium"/>
            <person name="Kohler A."/>
            <person name="Kuo A."/>
            <person name="Nagy L.G."/>
            <person name="Floudas D."/>
            <person name="Copeland A."/>
            <person name="Barry K.W."/>
            <person name="Cichocki N."/>
            <person name="Veneault-Fourrey C."/>
            <person name="LaButti K."/>
            <person name="Lindquist E.A."/>
            <person name="Lipzen A."/>
            <person name="Lundell T."/>
            <person name="Morin E."/>
            <person name="Murat C."/>
            <person name="Riley R."/>
            <person name="Ohm R."/>
            <person name="Sun H."/>
            <person name="Tunlid A."/>
            <person name="Henrissat B."/>
            <person name="Grigoriev I.V."/>
            <person name="Hibbett D.S."/>
            <person name="Martin F."/>
        </authorList>
    </citation>
    <scope>NUCLEOTIDE SEQUENCE [LARGE SCALE GENOMIC DNA]</scope>
    <source>
        <strain evidence="2">UH-Slu-Lm8-n1</strain>
    </source>
</reference>
<evidence type="ECO:0000313" key="1">
    <source>
        <dbReference type="EMBL" id="KIK42861.1"/>
    </source>
</evidence>
<dbReference type="EMBL" id="KN835227">
    <property type="protein sequence ID" value="KIK42861.1"/>
    <property type="molecule type" value="Genomic_DNA"/>
</dbReference>
<keyword evidence="2" id="KW-1185">Reference proteome</keyword>
<accession>A0A0D0ALX0</accession>
<dbReference type="HOGENOM" id="CLU_2814162_0_0_1"/>